<dbReference type="CDD" id="cd00712">
    <property type="entry name" value="AsnB"/>
    <property type="match status" value="1"/>
</dbReference>
<sequence>MCGIVGFTGSDKQLLESMLSSIEHRGPDGQGTHLDDKVSLGMRRLAIIDPNTGWQPIWNKDNSRCIIFNGEIYNYADIRKELVKSGMTFRTDHSDTETVLLGYDLWEEDILKKLRGMFAFAIYDVKKNELFIARDRLGIKPLYYYQQNDVFYFSSEIKALLQIPGYKRKANKQSLFNYLKYRVHDADENTFFEGINRLDAAHYIKVNSAGKITSKNKYWSPEVNFSFNSKKSDSEYANELREIYVDTVRMHLVSDVPVGISLSGGLDSTGVVAITKQLIEQSSATIHTDKMHTFSVIYPDASMNEENYIDIAADFVKSEKHIIKPTVDAFWQEIEDWVYTQEEPTISSGPYANYNVMREASKYVKVMLSGQGGDELFAGYIPYFSSYIQSALEANRYDALAREFLKGADLYFPYLLQVAKKKIARSKSVQAEDLISSKVFAGFKFGYTPSKGLNQRLFEDLTKYSVPNLLRYEDKNSMRFSVEGRVPFLDHVLVEYILTLPVDQKIKNGWNRYVYRNALVGFLPKEIEKRRKKVGFTTPESDWMRQKADRIIKEFSSEEFSSLGLFSQKKVIAEFKAWAEGRNSSDPLLFWRILNVHLWAKIYNISV</sequence>
<comment type="caution">
    <text evidence="11">The sequence shown here is derived from an EMBL/GenBank/DDBJ whole genome shotgun (WGS) entry which is preliminary data.</text>
</comment>
<evidence type="ECO:0000256" key="8">
    <source>
        <dbReference type="PIRSR" id="PIRSR001589-1"/>
    </source>
</evidence>
<dbReference type="InterPro" id="IPR051786">
    <property type="entry name" value="ASN_synthetase/amidase"/>
</dbReference>
<evidence type="ECO:0000256" key="6">
    <source>
        <dbReference type="ARBA" id="ARBA00022962"/>
    </source>
</evidence>
<protein>
    <recommendedName>
        <fullName evidence="3">asparagine synthase (glutamine-hydrolyzing)</fullName>
        <ecNumber evidence="3">6.3.5.4</ecNumber>
    </recommendedName>
</protein>
<evidence type="ECO:0000313" key="12">
    <source>
        <dbReference type="Proteomes" id="UP000070449"/>
    </source>
</evidence>
<name>A0A136KG77_9BACT</name>
<dbReference type="PANTHER" id="PTHR43284:SF1">
    <property type="entry name" value="ASPARAGINE SYNTHETASE"/>
    <property type="match status" value="1"/>
</dbReference>
<proteinExistence type="inferred from homology"/>
<evidence type="ECO:0000256" key="1">
    <source>
        <dbReference type="ARBA" id="ARBA00005187"/>
    </source>
</evidence>
<dbReference type="AlphaFoldDB" id="A0A136KG77"/>
<dbReference type="InterPro" id="IPR006426">
    <property type="entry name" value="Asn_synth_AEB"/>
</dbReference>
<keyword evidence="8" id="KW-0061">Asparagine biosynthesis</keyword>
<keyword evidence="5 9" id="KW-0067">ATP-binding</keyword>
<dbReference type="SUPFAM" id="SSF52402">
    <property type="entry name" value="Adenine nucleotide alpha hydrolases-like"/>
    <property type="match status" value="1"/>
</dbReference>
<dbReference type="PIRSF" id="PIRSF001589">
    <property type="entry name" value="Asn_synthetase_glu-h"/>
    <property type="match status" value="1"/>
</dbReference>
<keyword evidence="4 9" id="KW-0547">Nucleotide-binding</keyword>
<dbReference type="InterPro" id="IPR014729">
    <property type="entry name" value="Rossmann-like_a/b/a_fold"/>
</dbReference>
<comment type="pathway">
    <text evidence="1">Amino-acid biosynthesis; L-asparagine biosynthesis; L-asparagine from L-aspartate (L-Gln route): step 1/1.</text>
</comment>
<reference evidence="11 12" key="1">
    <citation type="submission" date="2015-02" db="EMBL/GenBank/DDBJ databases">
        <title>Improved understanding of the partial-nitritation anammox process through 23 genomes representing the majority of the microbial community.</title>
        <authorList>
            <person name="Speth D.R."/>
            <person name="In T Zandt M."/>
            <person name="Guerrero Cruz S."/>
            <person name="Jetten M.S."/>
            <person name="Dutilh B.E."/>
        </authorList>
    </citation>
    <scope>NUCLEOTIDE SEQUENCE [LARGE SCALE GENOMIC DNA]</scope>
    <source>
        <strain evidence="11">OLB21</strain>
    </source>
</reference>
<evidence type="ECO:0000313" key="11">
    <source>
        <dbReference type="EMBL" id="KXK08427.1"/>
    </source>
</evidence>
<dbReference type="GO" id="GO:0005524">
    <property type="term" value="F:ATP binding"/>
    <property type="evidence" value="ECO:0007669"/>
    <property type="project" value="UniProtKB-KW"/>
</dbReference>
<dbReference type="GO" id="GO:0005829">
    <property type="term" value="C:cytosol"/>
    <property type="evidence" value="ECO:0007669"/>
    <property type="project" value="TreeGrafter"/>
</dbReference>
<dbReference type="PROSITE" id="PS51278">
    <property type="entry name" value="GATASE_TYPE_2"/>
    <property type="match status" value="1"/>
</dbReference>
<feature type="binding site" evidence="9">
    <location>
        <position position="296"/>
    </location>
    <ligand>
        <name>ATP</name>
        <dbReference type="ChEBI" id="CHEBI:30616"/>
    </ligand>
</feature>
<evidence type="ECO:0000256" key="5">
    <source>
        <dbReference type="ARBA" id="ARBA00022840"/>
    </source>
</evidence>
<evidence type="ECO:0000256" key="3">
    <source>
        <dbReference type="ARBA" id="ARBA00012737"/>
    </source>
</evidence>
<dbReference type="GO" id="GO:0004066">
    <property type="term" value="F:asparagine synthase (glutamine-hydrolyzing) activity"/>
    <property type="evidence" value="ECO:0007669"/>
    <property type="project" value="UniProtKB-EC"/>
</dbReference>
<dbReference type="PANTHER" id="PTHR43284">
    <property type="entry name" value="ASPARAGINE SYNTHETASE (GLUTAMINE-HYDROLYZING)"/>
    <property type="match status" value="1"/>
</dbReference>
<evidence type="ECO:0000256" key="9">
    <source>
        <dbReference type="PIRSR" id="PIRSR001589-2"/>
    </source>
</evidence>
<accession>A0A136KG77</accession>
<comment type="catalytic activity">
    <reaction evidence="7">
        <text>L-aspartate + L-glutamine + ATP + H2O = L-asparagine + L-glutamate + AMP + diphosphate + H(+)</text>
        <dbReference type="Rhea" id="RHEA:12228"/>
        <dbReference type="ChEBI" id="CHEBI:15377"/>
        <dbReference type="ChEBI" id="CHEBI:15378"/>
        <dbReference type="ChEBI" id="CHEBI:29985"/>
        <dbReference type="ChEBI" id="CHEBI:29991"/>
        <dbReference type="ChEBI" id="CHEBI:30616"/>
        <dbReference type="ChEBI" id="CHEBI:33019"/>
        <dbReference type="ChEBI" id="CHEBI:58048"/>
        <dbReference type="ChEBI" id="CHEBI:58359"/>
        <dbReference type="ChEBI" id="CHEBI:456215"/>
        <dbReference type="EC" id="6.3.5.4"/>
    </reaction>
</comment>
<dbReference type="Pfam" id="PF00733">
    <property type="entry name" value="Asn_synthase"/>
    <property type="match status" value="1"/>
</dbReference>
<keyword evidence="6 8" id="KW-0315">Glutamine amidotransferase</keyword>
<organism evidence="11 12">
    <name type="scientific">candidate division WS6 bacterium OLB21</name>
    <dbReference type="NCBI Taxonomy" id="1617427"/>
    <lineage>
        <taxon>Bacteria</taxon>
        <taxon>Candidatus Dojkabacteria</taxon>
    </lineage>
</organism>
<dbReference type="InterPro" id="IPR001962">
    <property type="entry name" value="Asn_synthase"/>
</dbReference>
<dbReference type="PATRIC" id="fig|1617427.3.peg.997"/>
<dbReference type="GO" id="GO:0006529">
    <property type="term" value="P:asparagine biosynthetic process"/>
    <property type="evidence" value="ECO:0007669"/>
    <property type="project" value="UniProtKB-KW"/>
</dbReference>
<dbReference type="NCBIfam" id="TIGR01536">
    <property type="entry name" value="asn_synth_AEB"/>
    <property type="match status" value="1"/>
</dbReference>
<evidence type="ECO:0000259" key="10">
    <source>
        <dbReference type="PROSITE" id="PS51278"/>
    </source>
</evidence>
<evidence type="ECO:0000256" key="2">
    <source>
        <dbReference type="ARBA" id="ARBA00005752"/>
    </source>
</evidence>
<feature type="binding site" evidence="9">
    <location>
        <begin position="369"/>
        <end position="370"/>
    </location>
    <ligand>
        <name>ATP</name>
        <dbReference type="ChEBI" id="CHEBI:30616"/>
    </ligand>
</feature>
<dbReference type="EC" id="6.3.5.4" evidence="3"/>
<evidence type="ECO:0000256" key="7">
    <source>
        <dbReference type="ARBA" id="ARBA00048741"/>
    </source>
</evidence>
<feature type="active site" description="For GATase activity" evidence="8">
    <location>
        <position position="2"/>
    </location>
</feature>
<dbReference type="SUPFAM" id="SSF56235">
    <property type="entry name" value="N-terminal nucleophile aminohydrolases (Ntn hydrolases)"/>
    <property type="match status" value="1"/>
</dbReference>
<comment type="similarity">
    <text evidence="2">Belongs to the asparagine synthetase family.</text>
</comment>
<dbReference type="Gene3D" id="3.60.20.10">
    <property type="entry name" value="Glutamine Phosphoribosylpyrophosphate, subunit 1, domain 1"/>
    <property type="match status" value="1"/>
</dbReference>
<gene>
    <name evidence="11" type="primary">asnB</name>
    <name evidence="11" type="ORF">UZ20_WS6002000956</name>
</gene>
<feature type="binding site" evidence="9">
    <location>
        <position position="95"/>
    </location>
    <ligand>
        <name>L-glutamine</name>
        <dbReference type="ChEBI" id="CHEBI:58359"/>
    </ligand>
</feature>
<feature type="domain" description="Glutamine amidotransferase type-2" evidence="10">
    <location>
        <begin position="2"/>
        <end position="209"/>
    </location>
</feature>
<dbReference type="InterPro" id="IPR033738">
    <property type="entry name" value="AsnB_N"/>
</dbReference>
<dbReference type="CDD" id="cd01991">
    <property type="entry name" value="Asn_synthase_B_C"/>
    <property type="match status" value="1"/>
</dbReference>
<dbReference type="Gene3D" id="3.40.50.620">
    <property type="entry name" value="HUPs"/>
    <property type="match status" value="1"/>
</dbReference>
<dbReference type="InterPro" id="IPR029055">
    <property type="entry name" value="Ntn_hydrolases_N"/>
</dbReference>
<dbReference type="STRING" id="1617427.UZ20_WS6002000956"/>
<dbReference type="EMBL" id="JYPD01000025">
    <property type="protein sequence ID" value="KXK08427.1"/>
    <property type="molecule type" value="Genomic_DNA"/>
</dbReference>
<dbReference type="Pfam" id="PF13537">
    <property type="entry name" value="GATase_7"/>
    <property type="match status" value="1"/>
</dbReference>
<dbReference type="Proteomes" id="UP000070449">
    <property type="component" value="Unassembled WGS sequence"/>
</dbReference>
<keyword evidence="11" id="KW-0436">Ligase</keyword>
<keyword evidence="8" id="KW-0028">Amino-acid biosynthesis</keyword>
<evidence type="ECO:0000256" key="4">
    <source>
        <dbReference type="ARBA" id="ARBA00022741"/>
    </source>
</evidence>
<dbReference type="InterPro" id="IPR017932">
    <property type="entry name" value="GATase_2_dom"/>
</dbReference>